<comment type="caution">
    <text evidence="5">The sequence shown here is derived from an EMBL/GenBank/DDBJ whole genome shotgun (WGS) entry which is preliminary data.</text>
</comment>
<evidence type="ECO:0000259" key="4">
    <source>
        <dbReference type="Pfam" id="PF05116"/>
    </source>
</evidence>
<organism evidence="5 6">
    <name type="scientific">Parahaliea maris</name>
    <dbReference type="NCBI Taxonomy" id="2716870"/>
    <lineage>
        <taxon>Bacteria</taxon>
        <taxon>Pseudomonadati</taxon>
        <taxon>Pseudomonadota</taxon>
        <taxon>Gammaproteobacteria</taxon>
        <taxon>Cellvibrionales</taxon>
        <taxon>Halieaceae</taxon>
        <taxon>Parahaliea</taxon>
    </lineage>
</organism>
<dbReference type="Pfam" id="PF08282">
    <property type="entry name" value="Hydrolase_3"/>
    <property type="match status" value="1"/>
</dbReference>
<dbReference type="SUPFAM" id="SSF56784">
    <property type="entry name" value="HAD-like"/>
    <property type="match status" value="1"/>
</dbReference>
<feature type="domain" description="Sucrose phosphatase-like" evidence="4">
    <location>
        <begin position="178"/>
        <end position="266"/>
    </location>
</feature>
<keyword evidence="2 5" id="KW-0378">Hydrolase</keyword>
<keyword evidence="3" id="KW-0460">Magnesium</keyword>
<reference evidence="5 6" key="1">
    <citation type="submission" date="2019-08" db="EMBL/GenBank/DDBJ databases">
        <title>Parahaliea maris sp. nov., isolated from the surface seawater.</title>
        <authorList>
            <person name="Liu Y."/>
        </authorList>
    </citation>
    <scope>NUCLEOTIDE SEQUENCE [LARGE SCALE GENOMIC DNA]</scope>
    <source>
        <strain evidence="5 6">HSLHS9</strain>
    </source>
</reference>
<dbReference type="InterPro" id="IPR006380">
    <property type="entry name" value="SPP-like_dom"/>
</dbReference>
<evidence type="ECO:0000256" key="3">
    <source>
        <dbReference type="ARBA" id="ARBA00022842"/>
    </source>
</evidence>
<evidence type="ECO:0000313" key="5">
    <source>
        <dbReference type="EMBL" id="TXS91303.1"/>
    </source>
</evidence>
<keyword evidence="1" id="KW-0479">Metal-binding</keyword>
<dbReference type="GO" id="GO:0051479">
    <property type="term" value="P:mannosylglycerate biosynthetic process"/>
    <property type="evidence" value="ECO:0007669"/>
    <property type="project" value="InterPro"/>
</dbReference>
<dbReference type="EMBL" id="VRZA01000006">
    <property type="protein sequence ID" value="TXS91303.1"/>
    <property type="molecule type" value="Genomic_DNA"/>
</dbReference>
<dbReference type="Gene3D" id="3.40.50.1000">
    <property type="entry name" value="HAD superfamily/HAD-like"/>
    <property type="match status" value="1"/>
</dbReference>
<dbReference type="SFLD" id="SFLDS00003">
    <property type="entry name" value="Haloacid_Dehalogenase"/>
    <property type="match status" value="1"/>
</dbReference>
<dbReference type="PANTHER" id="PTHR10000">
    <property type="entry name" value="PHOSPHOSERINE PHOSPHATASE"/>
    <property type="match status" value="1"/>
</dbReference>
<dbReference type="SFLD" id="SFLDG01142">
    <property type="entry name" value="C2.B.2:_Mannosyl-3-phosphoglyc"/>
    <property type="match status" value="1"/>
</dbReference>
<dbReference type="Pfam" id="PF05116">
    <property type="entry name" value="S6PP"/>
    <property type="match status" value="1"/>
</dbReference>
<dbReference type="Proteomes" id="UP000321039">
    <property type="component" value="Unassembled WGS sequence"/>
</dbReference>
<dbReference type="PANTHER" id="PTHR10000:SF8">
    <property type="entry name" value="HAD SUPERFAMILY HYDROLASE-LIKE, TYPE 3"/>
    <property type="match status" value="1"/>
</dbReference>
<dbReference type="InterPro" id="IPR006379">
    <property type="entry name" value="HAD-SF_hydro_IIB"/>
</dbReference>
<dbReference type="Gene3D" id="3.30.980.20">
    <property type="entry name" value="Putative mannosyl-3-phosphoglycerate phosphatase, domain 2"/>
    <property type="match status" value="1"/>
</dbReference>
<protein>
    <submittedName>
        <fullName evidence="5">HAD-IIB family hydrolase</fullName>
    </submittedName>
</protein>
<dbReference type="SFLD" id="SFLDG01140">
    <property type="entry name" value="C2.B:_Phosphomannomutase_and_P"/>
    <property type="match status" value="1"/>
</dbReference>
<gene>
    <name evidence="5" type="ORF">FV139_16335</name>
</gene>
<keyword evidence="6" id="KW-1185">Reference proteome</keyword>
<dbReference type="GO" id="GO:0000287">
    <property type="term" value="F:magnesium ion binding"/>
    <property type="evidence" value="ECO:0007669"/>
    <property type="project" value="UniProtKB-ARBA"/>
</dbReference>
<dbReference type="InterPro" id="IPR036412">
    <property type="entry name" value="HAD-like_sf"/>
</dbReference>
<sequence>MSAEPQRLVFTDLDGTLLDHHTYSYSDAMPRLRALERMSIPVIPVTSKTRVEIEQLRRELGNRHPFVVENGAAVFIPEGYFPEQPADTRSYGGYWLHEFAPPRSRWLELLERMEDQYSGEFSSFFRLGTRGIMELTGLTEARARQANQREYSEPVHWIGRESRKQRFTADLEAAGATVLQGGRFLSVSGNADKGRALRWLRACYPPPVLDIAAGDSGNDCAMLEAAGTALLVRSPSHAFPALQRDEGVLHSRALGPAGWSEGIARWLSDAAGPQES</sequence>
<evidence type="ECO:0000256" key="2">
    <source>
        <dbReference type="ARBA" id="ARBA00022801"/>
    </source>
</evidence>
<dbReference type="NCBIfam" id="TIGR01484">
    <property type="entry name" value="HAD-SF-IIB"/>
    <property type="match status" value="1"/>
</dbReference>
<dbReference type="NCBIfam" id="TIGR01486">
    <property type="entry name" value="HAD-SF-IIB-MPGP"/>
    <property type="match status" value="1"/>
</dbReference>
<accession>A0A5C8ZS19</accession>
<dbReference type="AlphaFoldDB" id="A0A5C8ZS19"/>
<dbReference type="GO" id="GO:0005829">
    <property type="term" value="C:cytosol"/>
    <property type="evidence" value="ECO:0007669"/>
    <property type="project" value="TreeGrafter"/>
</dbReference>
<proteinExistence type="predicted"/>
<name>A0A5C8ZS19_9GAMM</name>
<evidence type="ECO:0000313" key="6">
    <source>
        <dbReference type="Proteomes" id="UP000321039"/>
    </source>
</evidence>
<dbReference type="InterPro" id="IPR023214">
    <property type="entry name" value="HAD_sf"/>
</dbReference>
<dbReference type="InterPro" id="IPR006381">
    <property type="entry name" value="HAD-SF-IIB-MPGP"/>
</dbReference>
<dbReference type="GO" id="GO:0050531">
    <property type="term" value="F:mannosyl-3-phosphoglycerate phosphatase activity"/>
    <property type="evidence" value="ECO:0007669"/>
    <property type="project" value="InterPro"/>
</dbReference>
<dbReference type="RefSeq" id="WP_148069537.1">
    <property type="nucleotide sequence ID" value="NZ_VRZA01000006.1"/>
</dbReference>
<evidence type="ECO:0000256" key="1">
    <source>
        <dbReference type="ARBA" id="ARBA00022723"/>
    </source>
</evidence>